<name>A0A1Y5PTK5_9MYCO</name>
<keyword evidence="1" id="KW-0812">Transmembrane</keyword>
<feature type="transmembrane region" description="Helical" evidence="1">
    <location>
        <begin position="64"/>
        <end position="81"/>
    </location>
</feature>
<keyword evidence="1" id="KW-0472">Membrane</keyword>
<keyword evidence="1" id="KW-1133">Transmembrane helix</keyword>
<gene>
    <name evidence="2" type="ORF">MHPYR_80120</name>
</gene>
<sequence>MRDNPQVPRTSGRLSPVVTRVACALCAVAALLLAVIAGSDLYLTGFPDSHFTDYDVAATTPKRVLTWVEIGFVFHFLFLAFSPISARVRSFGLFAGMFALILVVLAQWVGIPWYFINHLGPDNGIGG</sequence>
<protein>
    <submittedName>
        <fullName evidence="2">Uncharacterized protein</fullName>
    </submittedName>
</protein>
<dbReference type="AlphaFoldDB" id="A0A1Y5PTK5"/>
<reference evidence="2" key="1">
    <citation type="submission" date="2016-03" db="EMBL/GenBank/DDBJ databases">
        <authorList>
            <person name="Ploux O."/>
        </authorList>
    </citation>
    <scope>NUCLEOTIDE SEQUENCE</scope>
    <source>
        <strain evidence="2">UC10</strain>
    </source>
</reference>
<dbReference type="EMBL" id="FLQS01000078">
    <property type="protein sequence ID" value="SBS79531.1"/>
    <property type="molecule type" value="Genomic_DNA"/>
</dbReference>
<evidence type="ECO:0000256" key="1">
    <source>
        <dbReference type="SAM" id="Phobius"/>
    </source>
</evidence>
<feature type="transmembrane region" description="Helical" evidence="1">
    <location>
        <begin position="93"/>
        <end position="116"/>
    </location>
</feature>
<accession>A0A1Y5PTK5</accession>
<proteinExistence type="predicted"/>
<organism evidence="2">
    <name type="scientific">uncultured Mycobacterium sp</name>
    <dbReference type="NCBI Taxonomy" id="171292"/>
    <lineage>
        <taxon>Bacteria</taxon>
        <taxon>Bacillati</taxon>
        <taxon>Actinomycetota</taxon>
        <taxon>Actinomycetes</taxon>
        <taxon>Mycobacteriales</taxon>
        <taxon>Mycobacteriaceae</taxon>
        <taxon>Mycobacterium</taxon>
        <taxon>environmental samples</taxon>
    </lineage>
</organism>
<feature type="transmembrane region" description="Helical" evidence="1">
    <location>
        <begin position="21"/>
        <end position="44"/>
    </location>
</feature>
<evidence type="ECO:0000313" key="2">
    <source>
        <dbReference type="EMBL" id="SBS79531.1"/>
    </source>
</evidence>